<dbReference type="InterPro" id="IPR014747">
    <property type="entry name" value="Bac_photo_RC_H_C"/>
</dbReference>
<dbReference type="EMBL" id="FOKG01000003">
    <property type="protein sequence ID" value="SFB00895.1"/>
    <property type="molecule type" value="Genomic_DNA"/>
</dbReference>
<feature type="region of interest" description="Disordered" evidence="1">
    <location>
        <begin position="60"/>
        <end position="89"/>
    </location>
</feature>
<evidence type="ECO:0000259" key="2">
    <source>
        <dbReference type="Pfam" id="PF05239"/>
    </source>
</evidence>
<dbReference type="NCBIfam" id="TIGR02271">
    <property type="entry name" value="YsnF/AvaK domain"/>
    <property type="match status" value="1"/>
</dbReference>
<dbReference type="RefSeq" id="WP_091671397.1">
    <property type="nucleotide sequence ID" value="NZ_FOKG01000003.1"/>
</dbReference>
<feature type="compositionally biased region" description="Basic and acidic residues" evidence="1">
    <location>
        <begin position="167"/>
        <end position="188"/>
    </location>
</feature>
<dbReference type="Pfam" id="PF05239">
    <property type="entry name" value="PRC"/>
    <property type="match status" value="1"/>
</dbReference>
<dbReference type="Proteomes" id="UP000243799">
    <property type="component" value="Unassembled WGS sequence"/>
</dbReference>
<feature type="compositionally biased region" description="Basic and acidic residues" evidence="1">
    <location>
        <begin position="196"/>
        <end position="222"/>
    </location>
</feature>
<dbReference type="Pfam" id="PF09557">
    <property type="entry name" value="DUF2382"/>
    <property type="match status" value="1"/>
</dbReference>
<dbReference type="InterPro" id="IPR052967">
    <property type="entry name" value="Stress_Response_Assoc"/>
</dbReference>
<name>A0A1I0XIN3_9PSEU</name>
<dbReference type="PANTHER" id="PTHR38463:SF1">
    <property type="entry name" value="STRESS RESPONSE PROTEIN YSNF"/>
    <property type="match status" value="1"/>
</dbReference>
<dbReference type="PANTHER" id="PTHR38463">
    <property type="entry name" value="STRESS RESPONSE PROTEIN YSNF"/>
    <property type="match status" value="1"/>
</dbReference>
<evidence type="ECO:0000313" key="5">
    <source>
        <dbReference type="Proteomes" id="UP000243799"/>
    </source>
</evidence>
<evidence type="ECO:0000256" key="1">
    <source>
        <dbReference type="SAM" id="MobiDB-lite"/>
    </source>
</evidence>
<reference evidence="5" key="1">
    <citation type="submission" date="2016-10" db="EMBL/GenBank/DDBJ databases">
        <authorList>
            <person name="Varghese N."/>
            <person name="Submissions S."/>
        </authorList>
    </citation>
    <scope>NUCLEOTIDE SEQUENCE [LARGE SCALE GENOMIC DNA]</scope>
    <source>
        <strain evidence="5">CGMCC 4.3568</strain>
    </source>
</reference>
<feature type="domain" description="PRC-barrel" evidence="2">
    <location>
        <begin position="8"/>
        <end position="75"/>
    </location>
</feature>
<evidence type="ECO:0000259" key="3">
    <source>
        <dbReference type="Pfam" id="PF09557"/>
    </source>
</evidence>
<dbReference type="Gene3D" id="3.90.50.10">
    <property type="entry name" value="Photosynthetic Reaction Center, subunit H, domain 2"/>
    <property type="match status" value="1"/>
</dbReference>
<dbReference type="GO" id="GO:0030077">
    <property type="term" value="C:plasma membrane light-harvesting complex"/>
    <property type="evidence" value="ECO:0007669"/>
    <property type="project" value="InterPro"/>
</dbReference>
<feature type="compositionally biased region" description="Basic and acidic residues" evidence="1">
    <location>
        <begin position="125"/>
        <end position="139"/>
    </location>
</feature>
<accession>A0A1I0XIN3</accession>
<protein>
    <submittedName>
        <fullName evidence="4">Conserved domain-containing protein</fullName>
    </submittedName>
</protein>
<feature type="region of interest" description="Disordered" evidence="1">
    <location>
        <begin position="160"/>
        <end position="252"/>
    </location>
</feature>
<dbReference type="InterPro" id="IPR011033">
    <property type="entry name" value="PRC_barrel-like_sf"/>
</dbReference>
<sequence>MATTVRPEELIDDTVVDAQGSKIGKVGTVYITDDTAQPEWVTVKTGLFGQKESFVPLQGARRESDGLHVQVSKDQVSDAPQADDDGHLSDQDSARLYQYYNLPIPRQGGTGKPQQGQRQAAQTAREGESMTRSEERLKVGTEPVETGRVRLRKHVVTEEQQVNVPVSHEEVRVEREPISEADRRKGADIGEAEQEVTLHAEKPRVEKESVPVEKARLGKETVTEDQPVSGQVRREEFEIDDDTRRRGGNQRR</sequence>
<keyword evidence="5" id="KW-1185">Reference proteome</keyword>
<gene>
    <name evidence="4" type="ORF">SAMN05216266_103248</name>
</gene>
<dbReference type="OrthoDB" id="3712018at2"/>
<dbReference type="InterPro" id="IPR027275">
    <property type="entry name" value="PRC-brl_dom"/>
</dbReference>
<feature type="region of interest" description="Disordered" evidence="1">
    <location>
        <begin position="103"/>
        <end position="139"/>
    </location>
</feature>
<dbReference type="InterPro" id="IPR019060">
    <property type="entry name" value="DUF2382"/>
</dbReference>
<evidence type="ECO:0000313" key="4">
    <source>
        <dbReference type="EMBL" id="SFB00895.1"/>
    </source>
</evidence>
<dbReference type="AlphaFoldDB" id="A0A1I0XIN3"/>
<dbReference type="SUPFAM" id="SSF50346">
    <property type="entry name" value="PRC-barrel domain"/>
    <property type="match status" value="1"/>
</dbReference>
<feature type="domain" description="DUF2382" evidence="3">
    <location>
        <begin position="130"/>
        <end position="239"/>
    </location>
</feature>
<dbReference type="GO" id="GO:0019684">
    <property type="term" value="P:photosynthesis, light reaction"/>
    <property type="evidence" value="ECO:0007669"/>
    <property type="project" value="InterPro"/>
</dbReference>
<proteinExistence type="predicted"/>
<dbReference type="STRING" id="490629.SAMN05216266_103248"/>
<feature type="compositionally biased region" description="Low complexity" evidence="1">
    <location>
        <begin position="114"/>
        <end position="124"/>
    </location>
</feature>
<organism evidence="4 5">
    <name type="scientific">Amycolatopsis marina</name>
    <dbReference type="NCBI Taxonomy" id="490629"/>
    <lineage>
        <taxon>Bacteria</taxon>
        <taxon>Bacillati</taxon>
        <taxon>Actinomycetota</taxon>
        <taxon>Actinomycetes</taxon>
        <taxon>Pseudonocardiales</taxon>
        <taxon>Pseudonocardiaceae</taxon>
        <taxon>Amycolatopsis</taxon>
    </lineage>
</organism>